<accession>A0A382K1R8</accession>
<organism evidence="1">
    <name type="scientific">marine metagenome</name>
    <dbReference type="NCBI Taxonomy" id="408172"/>
    <lineage>
        <taxon>unclassified sequences</taxon>
        <taxon>metagenomes</taxon>
        <taxon>ecological metagenomes</taxon>
    </lineage>
</organism>
<reference evidence="1" key="1">
    <citation type="submission" date="2018-05" db="EMBL/GenBank/DDBJ databases">
        <authorList>
            <person name="Lanie J.A."/>
            <person name="Ng W.-L."/>
            <person name="Kazmierczak K.M."/>
            <person name="Andrzejewski T.M."/>
            <person name="Davidsen T.M."/>
            <person name="Wayne K.J."/>
            <person name="Tettelin H."/>
            <person name="Glass J.I."/>
            <person name="Rusch D."/>
            <person name="Podicherti R."/>
            <person name="Tsui H.-C.T."/>
            <person name="Winkler M.E."/>
        </authorList>
    </citation>
    <scope>NUCLEOTIDE SEQUENCE</scope>
</reference>
<dbReference type="AlphaFoldDB" id="A0A382K1R8"/>
<proteinExistence type="predicted"/>
<gene>
    <name evidence="1" type="ORF">METZ01_LOCUS270619</name>
</gene>
<protein>
    <submittedName>
        <fullName evidence="1">Uncharacterized protein</fullName>
    </submittedName>
</protein>
<name>A0A382K1R8_9ZZZZ</name>
<dbReference type="EMBL" id="UINC01077547">
    <property type="protein sequence ID" value="SVC17765.1"/>
    <property type="molecule type" value="Genomic_DNA"/>
</dbReference>
<evidence type="ECO:0000313" key="1">
    <source>
        <dbReference type="EMBL" id="SVC17765.1"/>
    </source>
</evidence>
<sequence>MNKTELLISQKELDFKVICYPVALICCHKALVLMRA</sequence>